<sequence length="140" mass="15894">MKLIKQTRRTAYFVAGWIFLGLGFIGIFLPLLPTTPFLLLTAFCFARSSIRWHKWLLAQPHMGPLILDWQKHGVIRTRAKLMATGLMVPLVSISLFFGNVPLYAKISAAVVCTCVLVFIWTRPSQATDRRASKRHIDIPE</sequence>
<proteinExistence type="predicted"/>
<evidence type="ECO:0000313" key="3">
    <source>
        <dbReference type="Proteomes" id="UP000197003"/>
    </source>
</evidence>
<accession>A0A1Z3NAE0</accession>
<dbReference type="Proteomes" id="UP000197003">
    <property type="component" value="Chromosome"/>
</dbReference>
<keyword evidence="1" id="KW-1133">Transmembrane helix</keyword>
<feature type="transmembrane region" description="Helical" evidence="1">
    <location>
        <begin position="103"/>
        <end position="121"/>
    </location>
</feature>
<dbReference type="GO" id="GO:0005886">
    <property type="term" value="C:plasma membrane"/>
    <property type="evidence" value="ECO:0007669"/>
    <property type="project" value="TreeGrafter"/>
</dbReference>
<gene>
    <name evidence="2" type="ORF">B9G79_12985</name>
</gene>
<reference evidence="2 3" key="1">
    <citation type="submission" date="2017-04" db="EMBL/GenBank/DDBJ databases">
        <title>Whole genome sequence of Bdellovibrio bacteriovorus strain SSB218315.</title>
        <authorList>
            <person name="Oyedara O."/>
            <person name="Rodriguez-Perez M.A."/>
        </authorList>
    </citation>
    <scope>NUCLEOTIDE SEQUENCE [LARGE SCALE GENOMIC DNA]</scope>
    <source>
        <strain evidence="2 3">SSB218315</strain>
    </source>
</reference>
<dbReference type="PIRSF" id="PIRSF016789">
    <property type="entry name" value="DUF454"/>
    <property type="match status" value="1"/>
</dbReference>
<evidence type="ECO:0008006" key="4">
    <source>
        <dbReference type="Google" id="ProtNLM"/>
    </source>
</evidence>
<dbReference type="RefSeq" id="WP_088565886.1">
    <property type="nucleotide sequence ID" value="NZ_CP020946.1"/>
</dbReference>
<dbReference type="PANTHER" id="PTHR35813">
    <property type="entry name" value="INNER MEMBRANE PROTEIN YBAN"/>
    <property type="match status" value="1"/>
</dbReference>
<dbReference type="PANTHER" id="PTHR35813:SF1">
    <property type="entry name" value="INNER MEMBRANE PROTEIN YBAN"/>
    <property type="match status" value="1"/>
</dbReference>
<evidence type="ECO:0000256" key="1">
    <source>
        <dbReference type="SAM" id="Phobius"/>
    </source>
</evidence>
<dbReference type="Pfam" id="PF04304">
    <property type="entry name" value="DUF454"/>
    <property type="match status" value="1"/>
</dbReference>
<name>A0A1Z3NAE0_BDEBC</name>
<keyword evidence="1" id="KW-0472">Membrane</keyword>
<dbReference type="EMBL" id="CP020946">
    <property type="protein sequence ID" value="ASD64416.1"/>
    <property type="molecule type" value="Genomic_DNA"/>
</dbReference>
<protein>
    <recommendedName>
        <fullName evidence="4">Inner membrane protein</fullName>
    </recommendedName>
</protein>
<dbReference type="AlphaFoldDB" id="A0A1Z3NAE0"/>
<organism evidence="2 3">
    <name type="scientific">Bdellovibrio bacteriovorus</name>
    <dbReference type="NCBI Taxonomy" id="959"/>
    <lineage>
        <taxon>Bacteria</taxon>
        <taxon>Pseudomonadati</taxon>
        <taxon>Bdellovibrionota</taxon>
        <taxon>Bdellovibrionia</taxon>
        <taxon>Bdellovibrionales</taxon>
        <taxon>Pseudobdellovibrionaceae</taxon>
        <taxon>Bdellovibrio</taxon>
    </lineage>
</organism>
<evidence type="ECO:0000313" key="2">
    <source>
        <dbReference type="EMBL" id="ASD64416.1"/>
    </source>
</evidence>
<keyword evidence="1" id="KW-0812">Transmembrane</keyword>
<dbReference type="OrthoDB" id="5295247at2"/>
<dbReference type="InterPro" id="IPR007401">
    <property type="entry name" value="DUF454"/>
</dbReference>
<feature type="transmembrane region" description="Helical" evidence="1">
    <location>
        <begin position="12"/>
        <end position="31"/>
    </location>
</feature>